<keyword evidence="3" id="KW-1185">Reference proteome</keyword>
<feature type="transmembrane region" description="Helical" evidence="1">
    <location>
        <begin position="76"/>
        <end position="101"/>
    </location>
</feature>
<feature type="transmembrane region" description="Helical" evidence="1">
    <location>
        <begin position="9"/>
        <end position="29"/>
    </location>
</feature>
<feature type="transmembrane region" description="Helical" evidence="1">
    <location>
        <begin position="169"/>
        <end position="189"/>
    </location>
</feature>
<comment type="caution">
    <text evidence="2">The sequence shown here is derived from an EMBL/GenBank/DDBJ whole genome shotgun (WGS) entry which is preliminary data.</text>
</comment>
<protein>
    <submittedName>
        <fullName evidence="2">Uncharacterized protein</fullName>
    </submittedName>
</protein>
<keyword evidence="1" id="KW-0472">Membrane</keyword>
<organism evidence="2 3">
    <name type="scientific">Lederbergia citrisecunda</name>
    <dbReference type="NCBI Taxonomy" id="2833583"/>
    <lineage>
        <taxon>Bacteria</taxon>
        <taxon>Bacillati</taxon>
        <taxon>Bacillota</taxon>
        <taxon>Bacilli</taxon>
        <taxon>Bacillales</taxon>
        <taxon>Bacillaceae</taxon>
        <taxon>Lederbergia</taxon>
    </lineage>
</organism>
<feature type="transmembrane region" description="Helical" evidence="1">
    <location>
        <begin position="41"/>
        <end position="64"/>
    </location>
</feature>
<sequence length="207" mass="22576">MNYPLLRKLALFSIIGGILQIVATFGFGYQYQMGHDTMGVAVIVGLINVLGMILILIGMIAVFLYSYQIKASLNLFISFIVLFIGSMLEVGGMWTVTFVSPMLKVHAAELASTWPTPSGEGLMISLLLLFIGWVYFGFSLAKVKVLPVIPSVLVAVSLFLDFATPLGFISYFGGIFWAIGIIWLSTAVYKRTKTEVVQGKDATLANS</sequence>
<dbReference type="RefSeq" id="WP_213111803.1">
    <property type="nucleotide sequence ID" value="NZ_JAGYPJ010000001.1"/>
</dbReference>
<reference evidence="2 3" key="1">
    <citation type="submission" date="2021-05" db="EMBL/GenBank/DDBJ databases">
        <title>Novel Bacillus species.</title>
        <authorList>
            <person name="Liu G."/>
        </authorList>
    </citation>
    <scope>NUCLEOTIDE SEQUENCE [LARGE SCALE GENOMIC DNA]</scope>
    <source>
        <strain evidence="2 3">FJAT-49732</strain>
    </source>
</reference>
<proteinExistence type="predicted"/>
<evidence type="ECO:0000256" key="1">
    <source>
        <dbReference type="SAM" id="Phobius"/>
    </source>
</evidence>
<dbReference type="EMBL" id="JAGYPJ010000001">
    <property type="protein sequence ID" value="MBS4201314.1"/>
    <property type="molecule type" value="Genomic_DNA"/>
</dbReference>
<accession>A0A942TT39</accession>
<dbReference type="Proteomes" id="UP000682713">
    <property type="component" value="Unassembled WGS sequence"/>
</dbReference>
<feature type="transmembrane region" description="Helical" evidence="1">
    <location>
        <begin position="145"/>
        <end position="163"/>
    </location>
</feature>
<evidence type="ECO:0000313" key="2">
    <source>
        <dbReference type="EMBL" id="MBS4201314.1"/>
    </source>
</evidence>
<evidence type="ECO:0000313" key="3">
    <source>
        <dbReference type="Proteomes" id="UP000682713"/>
    </source>
</evidence>
<keyword evidence="1" id="KW-1133">Transmembrane helix</keyword>
<name>A0A942TT39_9BACI</name>
<gene>
    <name evidence="2" type="ORF">KHA93_16885</name>
</gene>
<dbReference type="AlphaFoldDB" id="A0A942TT39"/>
<feature type="transmembrane region" description="Helical" evidence="1">
    <location>
        <begin position="121"/>
        <end position="138"/>
    </location>
</feature>
<keyword evidence="1" id="KW-0812">Transmembrane</keyword>